<evidence type="ECO:0000313" key="3">
    <source>
        <dbReference type="EMBL" id="AWM77984.1"/>
    </source>
</evidence>
<accession>A0A2Z3I3D0</accession>
<feature type="region of interest" description="Disordered" evidence="1">
    <location>
        <begin position="1"/>
        <end position="39"/>
    </location>
</feature>
<dbReference type="AlphaFoldDB" id="A0A2Z3I3D0"/>
<proteinExistence type="predicted"/>
<dbReference type="Pfam" id="PF13763">
    <property type="entry name" value="DUF4167"/>
    <property type="match status" value="1"/>
</dbReference>
<feature type="region of interest" description="Disordered" evidence="1">
    <location>
        <begin position="92"/>
        <end position="290"/>
    </location>
</feature>
<dbReference type="RefSeq" id="WP_110450551.1">
    <property type="nucleotide sequence ID" value="NZ_CP029479.1"/>
</dbReference>
<feature type="compositionally biased region" description="Basic and acidic residues" evidence="1">
    <location>
        <begin position="125"/>
        <end position="212"/>
    </location>
</feature>
<sequence length="290" mass="33501">MRDFKGMKRQRGRNRSAGGKPQQHNANRALESNGPEGVKVRGNAQTVFERYQQLARDAASAGDRVLAENFLQHAEHYFRLIRAMQPTRPASEIIGRDQYNSGFDVDFEEEPGEGAAEAEPAEAETESRDRGTWRDRDDRRERFRDRDDRQRDDRPREERQRDERPREDRPRDDRPRDDRPRGERFEGGRRDRWRDREDRPERNREDRPERDPMAVVEPSGGAIAAPADDRPPSPTLRSEDGAESQAPDFLRPRRPRAEADTEEARPPRRRRAPRSFEGDEGQGGGSGGEG</sequence>
<evidence type="ECO:0000256" key="1">
    <source>
        <dbReference type="SAM" id="MobiDB-lite"/>
    </source>
</evidence>
<evidence type="ECO:0000313" key="4">
    <source>
        <dbReference type="Proteomes" id="UP000247763"/>
    </source>
</evidence>
<reference evidence="4" key="1">
    <citation type="submission" date="2018-05" db="EMBL/GenBank/DDBJ databases">
        <title>Genome sequencing of Phenylobacterium sp. HYN0004.</title>
        <authorList>
            <person name="Yi H."/>
            <person name="Baek C."/>
        </authorList>
    </citation>
    <scope>NUCLEOTIDE SEQUENCE [LARGE SCALE GENOMIC DNA]</scope>
    <source>
        <strain evidence="4">HYN0004</strain>
    </source>
</reference>
<evidence type="ECO:0000259" key="2">
    <source>
        <dbReference type="Pfam" id="PF13763"/>
    </source>
</evidence>
<gene>
    <name evidence="3" type="ORF">HYN04_09570</name>
</gene>
<name>A0A2Z3I3D0_9CAUL</name>
<dbReference type="Proteomes" id="UP000247763">
    <property type="component" value="Chromosome"/>
</dbReference>
<organism evidence="3 4">
    <name type="scientific">Phenylobacterium parvum</name>
    <dbReference type="NCBI Taxonomy" id="2201350"/>
    <lineage>
        <taxon>Bacteria</taxon>
        <taxon>Pseudomonadati</taxon>
        <taxon>Pseudomonadota</taxon>
        <taxon>Alphaproteobacteria</taxon>
        <taxon>Caulobacterales</taxon>
        <taxon>Caulobacteraceae</taxon>
        <taxon>Phenylobacterium</taxon>
    </lineage>
</organism>
<feature type="compositionally biased region" description="Basic and acidic residues" evidence="1">
    <location>
        <begin position="255"/>
        <end position="266"/>
    </location>
</feature>
<dbReference type="EMBL" id="CP029479">
    <property type="protein sequence ID" value="AWM77984.1"/>
    <property type="molecule type" value="Genomic_DNA"/>
</dbReference>
<feature type="domain" description="DUF4167" evidence="2">
    <location>
        <begin position="11"/>
        <end position="86"/>
    </location>
</feature>
<keyword evidence="4" id="KW-1185">Reference proteome</keyword>
<dbReference type="InterPro" id="IPR025430">
    <property type="entry name" value="DUF4167"/>
</dbReference>
<dbReference type="OrthoDB" id="9816310at2"/>
<feature type="compositionally biased region" description="Gly residues" evidence="1">
    <location>
        <begin position="281"/>
        <end position="290"/>
    </location>
</feature>
<dbReference type="KEGG" id="phb:HYN04_09570"/>
<protein>
    <submittedName>
        <fullName evidence="3">DUF4167 domain-containing protein</fullName>
    </submittedName>
</protein>